<geneLocation type="plasmid" evidence="2 3">
    <name>pLPU83d</name>
</geneLocation>
<dbReference type="KEGG" id="rhl:LPU83_pLPU83d_0200"/>
<organism evidence="2 3">
    <name type="scientific">Rhizobium favelukesii</name>
    <dbReference type="NCBI Taxonomy" id="348824"/>
    <lineage>
        <taxon>Bacteria</taxon>
        <taxon>Pseudomonadati</taxon>
        <taxon>Pseudomonadota</taxon>
        <taxon>Alphaproteobacteria</taxon>
        <taxon>Hyphomicrobiales</taxon>
        <taxon>Rhizobiaceae</taxon>
        <taxon>Rhizobium/Agrobacterium group</taxon>
        <taxon>Rhizobium</taxon>
    </lineage>
</organism>
<name>W6S5P3_9HYPH</name>
<evidence type="ECO:0000256" key="1">
    <source>
        <dbReference type="SAM" id="MobiDB-lite"/>
    </source>
</evidence>
<evidence type="ECO:0000313" key="2">
    <source>
        <dbReference type="EMBL" id="CDM61571.1"/>
    </source>
</evidence>
<feature type="region of interest" description="Disordered" evidence="1">
    <location>
        <begin position="106"/>
        <end position="127"/>
    </location>
</feature>
<dbReference type="Pfam" id="PF12441">
    <property type="entry name" value="CopG_antitoxin"/>
    <property type="match status" value="1"/>
</dbReference>
<sequence length="127" mass="14690">MSRKPDPVPHFSTEAEERTYWEHHDSADHIDWRKAAKVRLPNLKPSSTSISLRLPNSLLEQIKVAAAKRDVPYQSLIKIWPARRSIHPERSDDLVANRRVFAPGRAPIHLQREKHAGRPARILSRTR</sequence>
<keyword evidence="3" id="KW-1185">Reference proteome</keyword>
<keyword evidence="2" id="KW-0614">Plasmid</keyword>
<dbReference type="RefSeq" id="WP_024316896.1">
    <property type="nucleotide sequence ID" value="NZ_ATTO01000041.1"/>
</dbReference>
<dbReference type="AlphaFoldDB" id="W6S5P3"/>
<dbReference type="EMBL" id="HG916855">
    <property type="protein sequence ID" value="CDM61571.1"/>
    <property type="molecule type" value="Genomic_DNA"/>
</dbReference>
<dbReference type="InterPro" id="IPR022148">
    <property type="entry name" value="CopG_antitoxin"/>
</dbReference>
<dbReference type="Proteomes" id="UP000019443">
    <property type="component" value="Plasmid pLPU83d"/>
</dbReference>
<accession>W6S5P3</accession>
<proteinExistence type="predicted"/>
<gene>
    <name evidence="2" type="ORF">LPU83_pLPU83d_0200</name>
</gene>
<evidence type="ECO:0000313" key="3">
    <source>
        <dbReference type="Proteomes" id="UP000019443"/>
    </source>
</evidence>
<dbReference type="PATRIC" id="fig|348824.6.peg.5796"/>
<reference evidence="2" key="1">
    <citation type="submission" date="2013-11" db="EMBL/GenBank/DDBJ databases">
        <title>Draft genome sequence of the broad-host-range Rhizobium sp. LPU83 strain, a member of the low-genetic diversity Oregon-like Rhizobium sp. group.</title>
        <authorList>
            <person name="Wibberg D."/>
            <person name="Puehler A."/>
            <person name="Schlueter A."/>
        </authorList>
    </citation>
    <scope>NUCLEOTIDE SEQUENCE [LARGE SCALE GENOMIC DNA]</scope>
    <source>
        <strain evidence="2">LPU83</strain>
        <plasmid evidence="2">pLPU83d</plasmid>
    </source>
</reference>
<protein>
    <submittedName>
        <fullName evidence="2">Uncharacterized protein</fullName>
    </submittedName>
</protein>
<dbReference type="HOGENOM" id="CLU_1968805_0_0_5"/>